<dbReference type="Proteomes" id="UP000053257">
    <property type="component" value="Unassembled WGS sequence"/>
</dbReference>
<dbReference type="STRING" id="745531.A0A0C3PLU4"/>
<evidence type="ECO:0000313" key="2">
    <source>
        <dbReference type="EMBL" id="KIP07513.1"/>
    </source>
</evidence>
<organism evidence="2 3">
    <name type="scientific">Phlebiopsis gigantea (strain 11061_1 CR5-6)</name>
    <name type="common">White-rot fungus</name>
    <name type="synonym">Peniophora gigantea</name>
    <dbReference type="NCBI Taxonomy" id="745531"/>
    <lineage>
        <taxon>Eukaryota</taxon>
        <taxon>Fungi</taxon>
        <taxon>Dikarya</taxon>
        <taxon>Basidiomycota</taxon>
        <taxon>Agaricomycotina</taxon>
        <taxon>Agaricomycetes</taxon>
        <taxon>Polyporales</taxon>
        <taxon>Phanerochaetaceae</taxon>
        <taxon>Phlebiopsis</taxon>
    </lineage>
</organism>
<evidence type="ECO:0000259" key="1">
    <source>
        <dbReference type="Pfam" id="PF20411"/>
    </source>
</evidence>
<accession>A0A0C3PLU4</accession>
<proteinExistence type="predicted"/>
<gene>
    <name evidence="2" type="ORF">PHLGIDRAFT_416150</name>
</gene>
<sequence>MARDHAVHLMEGLCASNRSKDSTIARLQQEKENLETQLAEQPPPSSMKHICCKQKDILKKPNVELATKLEVLSLSPQPRTAMMSPAMHDILSPIHETPRPDDPNAEPVELIMQARFAVLADLPIPEDMSIDTLVPIIIPTPFTLQDFLGTVTGSMKMHLTDYRVFQEKTTSWCPDREEHGYYLTPLFKCSTNPRIVAAHRWNVIDLDAELNKSSECFFNKDGKWYYAGVYRTFKLKDITPQEWIKLPVETTQAIVKETVQHRKNTSPQNIYEVGQLYAAGALKTACIGLQCIGFNNALYKGLLSQAEVCTKTGRWRGSAAGLGMGTMWNANVGSGLADATKTTDCAKAGDSVSPDWDAALH</sequence>
<keyword evidence="3" id="KW-1185">Reference proteome</keyword>
<dbReference type="Pfam" id="PF20411">
    <property type="entry name" value="DUF6697"/>
    <property type="match status" value="1"/>
</dbReference>
<protein>
    <recommendedName>
        <fullName evidence="1">DUF6697 domain-containing protein</fullName>
    </recommendedName>
</protein>
<dbReference type="OrthoDB" id="3219211at2759"/>
<dbReference type="HOGENOM" id="CLU_032738_0_0_1"/>
<dbReference type="InterPro" id="IPR046520">
    <property type="entry name" value="DUF6697"/>
</dbReference>
<reference evidence="2 3" key="1">
    <citation type="journal article" date="2014" name="PLoS Genet.">
        <title>Analysis of the Phlebiopsis gigantea genome, transcriptome and secretome provides insight into its pioneer colonization strategies of wood.</title>
        <authorList>
            <person name="Hori C."/>
            <person name="Ishida T."/>
            <person name="Igarashi K."/>
            <person name="Samejima M."/>
            <person name="Suzuki H."/>
            <person name="Master E."/>
            <person name="Ferreira P."/>
            <person name="Ruiz-Duenas F.J."/>
            <person name="Held B."/>
            <person name="Canessa P."/>
            <person name="Larrondo L.F."/>
            <person name="Schmoll M."/>
            <person name="Druzhinina I.S."/>
            <person name="Kubicek C.P."/>
            <person name="Gaskell J.A."/>
            <person name="Kersten P."/>
            <person name="St John F."/>
            <person name="Glasner J."/>
            <person name="Sabat G."/>
            <person name="Splinter BonDurant S."/>
            <person name="Syed K."/>
            <person name="Yadav J."/>
            <person name="Mgbeahuruike A.C."/>
            <person name="Kovalchuk A."/>
            <person name="Asiegbu F.O."/>
            <person name="Lackner G."/>
            <person name="Hoffmeister D."/>
            <person name="Rencoret J."/>
            <person name="Gutierrez A."/>
            <person name="Sun H."/>
            <person name="Lindquist E."/>
            <person name="Barry K."/>
            <person name="Riley R."/>
            <person name="Grigoriev I.V."/>
            <person name="Henrissat B."/>
            <person name="Kues U."/>
            <person name="Berka R.M."/>
            <person name="Martinez A.T."/>
            <person name="Covert S.F."/>
            <person name="Blanchette R.A."/>
            <person name="Cullen D."/>
        </authorList>
    </citation>
    <scope>NUCLEOTIDE SEQUENCE [LARGE SCALE GENOMIC DNA]</scope>
    <source>
        <strain evidence="2 3">11061_1 CR5-6</strain>
    </source>
</reference>
<evidence type="ECO:0000313" key="3">
    <source>
        <dbReference type="Proteomes" id="UP000053257"/>
    </source>
</evidence>
<feature type="domain" description="DUF6697" evidence="1">
    <location>
        <begin position="156"/>
        <end position="303"/>
    </location>
</feature>
<dbReference type="AlphaFoldDB" id="A0A0C3PLU4"/>
<dbReference type="EMBL" id="KN840496">
    <property type="protein sequence ID" value="KIP07513.1"/>
    <property type="molecule type" value="Genomic_DNA"/>
</dbReference>
<name>A0A0C3PLU4_PHLG1</name>